<organism evidence="2 3">
    <name type="scientific">Flavobacterium succinicans</name>
    <dbReference type="NCBI Taxonomy" id="29536"/>
    <lineage>
        <taxon>Bacteria</taxon>
        <taxon>Pseudomonadati</taxon>
        <taxon>Bacteroidota</taxon>
        <taxon>Flavobacteriia</taxon>
        <taxon>Flavobacteriales</taxon>
        <taxon>Flavobacteriaceae</taxon>
        <taxon>Flavobacterium</taxon>
    </lineage>
</organism>
<dbReference type="EMBL" id="JMTM01000060">
    <property type="protein sequence ID" value="OAZ03522.1"/>
    <property type="molecule type" value="Genomic_DNA"/>
</dbReference>
<comment type="caution">
    <text evidence="2">The sequence shown here is derived from an EMBL/GenBank/DDBJ whole genome shotgun (WGS) entry which is preliminary data.</text>
</comment>
<protein>
    <submittedName>
        <fullName evidence="2">Uncharacterized protein</fullName>
    </submittedName>
</protein>
<proteinExistence type="predicted"/>
<sequence>MKNVKTQSQNQIFYVLLFLAGISLGYSLVKEFVFEKPENGLLLITACCLLASNSSTKNK</sequence>
<dbReference type="AlphaFoldDB" id="A0A199XQ29"/>
<feature type="transmembrane region" description="Helical" evidence="1">
    <location>
        <begin position="12"/>
        <end position="29"/>
    </location>
</feature>
<keyword evidence="1" id="KW-0812">Transmembrane</keyword>
<reference evidence="2 3" key="1">
    <citation type="submission" date="2016-06" db="EMBL/GenBank/DDBJ databases">
        <title>Draft genome sequence of Flavobacterium succinicans strain DD5b.</title>
        <authorList>
            <person name="Poehlein A."/>
            <person name="Daniel R."/>
            <person name="Simeonova D.D."/>
        </authorList>
    </citation>
    <scope>NUCLEOTIDE SEQUENCE [LARGE SCALE GENOMIC DNA]</scope>
    <source>
        <strain evidence="2 3">DD5b</strain>
    </source>
</reference>
<accession>A0A199XQ29</accession>
<dbReference type="Proteomes" id="UP000093807">
    <property type="component" value="Unassembled WGS sequence"/>
</dbReference>
<name>A0A199XQ29_9FLAO</name>
<keyword evidence="1" id="KW-0472">Membrane</keyword>
<evidence type="ECO:0000256" key="1">
    <source>
        <dbReference type="SAM" id="Phobius"/>
    </source>
</evidence>
<dbReference type="PATRIC" id="fig|29536.5.peg.2410"/>
<keyword evidence="3" id="KW-1185">Reference proteome</keyword>
<gene>
    <name evidence="2" type="ORF">FLB_23110</name>
</gene>
<evidence type="ECO:0000313" key="2">
    <source>
        <dbReference type="EMBL" id="OAZ03522.1"/>
    </source>
</evidence>
<keyword evidence="1" id="KW-1133">Transmembrane helix</keyword>
<evidence type="ECO:0000313" key="3">
    <source>
        <dbReference type="Proteomes" id="UP000093807"/>
    </source>
</evidence>